<dbReference type="Gene3D" id="3.40.50.1000">
    <property type="entry name" value="HAD superfamily/HAD-like"/>
    <property type="match status" value="1"/>
</dbReference>
<dbReference type="SUPFAM" id="SSF56784">
    <property type="entry name" value="HAD-like"/>
    <property type="match status" value="1"/>
</dbReference>
<reference evidence="1" key="1">
    <citation type="submission" date="2023-02" db="EMBL/GenBank/DDBJ databases">
        <title>Genome of toxic invasive species Heracleum sosnowskyi carries increased number of genes despite the absence of recent whole-genome duplications.</title>
        <authorList>
            <person name="Schelkunov M."/>
            <person name="Shtratnikova V."/>
            <person name="Makarenko M."/>
            <person name="Klepikova A."/>
            <person name="Omelchenko D."/>
            <person name="Novikova G."/>
            <person name="Obukhova E."/>
            <person name="Bogdanov V."/>
            <person name="Penin A."/>
            <person name="Logacheva M."/>
        </authorList>
    </citation>
    <scope>NUCLEOTIDE SEQUENCE</scope>
    <source>
        <strain evidence="1">Hsosn_3</strain>
        <tissue evidence="1">Leaf</tissue>
    </source>
</reference>
<sequence length="216" mass="24282">MPQDLATTLVMHFLVKRFAEKAIKCMFPSLFGAGPGGLWCQDIKFSISFKSFNVTNVLNEVDMKVKKTLENEIGAIWIEGVFSVIVTAQDLYRGKPDPEMYMYAAQLLHFLPERCIVFGNSNQTVEAAHDARMKCVAVASKHPVYELGAADLVVKRLDELSIVDLKNLADIDSPEFGEPELEMEFEHPCMYVLSVALHKLKTEVRCFSSSMIKLVD</sequence>
<dbReference type="PANTHER" id="PTHR47108">
    <property type="entry name" value="5-AMINO-6-(5-PHOSPHO-D-RIBITYLAMINO)URACIL PHOSPHATASE, CHLOROPLASTIC"/>
    <property type="match status" value="1"/>
</dbReference>
<gene>
    <name evidence="1" type="ORF">POM88_032048</name>
</gene>
<comment type="caution">
    <text evidence="1">The sequence shown here is derived from an EMBL/GenBank/DDBJ whole genome shotgun (WGS) entry which is preliminary data.</text>
</comment>
<accession>A0AAD8MH73</accession>
<name>A0AAD8MH73_9APIA</name>
<evidence type="ECO:0000313" key="2">
    <source>
        <dbReference type="Proteomes" id="UP001237642"/>
    </source>
</evidence>
<dbReference type="InterPro" id="IPR041492">
    <property type="entry name" value="HAD_2"/>
</dbReference>
<proteinExistence type="predicted"/>
<dbReference type="PANTHER" id="PTHR47108:SF1">
    <property type="entry name" value="5-AMINO-6-(5-PHOSPHO-D-RIBITYLAMINO)URACIL PHOSPHATASE, CHLOROPLASTIC"/>
    <property type="match status" value="1"/>
</dbReference>
<organism evidence="1 2">
    <name type="scientific">Heracleum sosnowskyi</name>
    <dbReference type="NCBI Taxonomy" id="360622"/>
    <lineage>
        <taxon>Eukaryota</taxon>
        <taxon>Viridiplantae</taxon>
        <taxon>Streptophyta</taxon>
        <taxon>Embryophyta</taxon>
        <taxon>Tracheophyta</taxon>
        <taxon>Spermatophyta</taxon>
        <taxon>Magnoliopsida</taxon>
        <taxon>eudicotyledons</taxon>
        <taxon>Gunneridae</taxon>
        <taxon>Pentapetalae</taxon>
        <taxon>asterids</taxon>
        <taxon>campanulids</taxon>
        <taxon>Apiales</taxon>
        <taxon>Apiaceae</taxon>
        <taxon>Apioideae</taxon>
        <taxon>apioid superclade</taxon>
        <taxon>Tordylieae</taxon>
        <taxon>Tordyliinae</taxon>
        <taxon>Heracleum</taxon>
    </lineage>
</organism>
<dbReference type="CDD" id="cd07505">
    <property type="entry name" value="HAD_BPGM-like"/>
    <property type="match status" value="1"/>
</dbReference>
<protein>
    <submittedName>
        <fullName evidence="1">Uncharacterized protein</fullName>
    </submittedName>
</protein>
<reference evidence="1" key="2">
    <citation type="submission" date="2023-05" db="EMBL/GenBank/DDBJ databases">
        <authorList>
            <person name="Schelkunov M.I."/>
        </authorList>
    </citation>
    <scope>NUCLEOTIDE SEQUENCE</scope>
    <source>
        <strain evidence="1">Hsosn_3</strain>
        <tissue evidence="1">Leaf</tissue>
    </source>
</reference>
<dbReference type="InterPro" id="IPR036412">
    <property type="entry name" value="HAD-like_sf"/>
</dbReference>
<dbReference type="Pfam" id="PF13419">
    <property type="entry name" value="HAD_2"/>
    <property type="match status" value="1"/>
</dbReference>
<dbReference type="Proteomes" id="UP001237642">
    <property type="component" value="Unassembled WGS sequence"/>
</dbReference>
<keyword evidence="2" id="KW-1185">Reference proteome</keyword>
<dbReference type="EMBL" id="JAUIZM010000007">
    <property type="protein sequence ID" value="KAK1375855.1"/>
    <property type="molecule type" value="Genomic_DNA"/>
</dbReference>
<evidence type="ECO:0000313" key="1">
    <source>
        <dbReference type="EMBL" id="KAK1375855.1"/>
    </source>
</evidence>
<dbReference type="InterPro" id="IPR023214">
    <property type="entry name" value="HAD_sf"/>
</dbReference>
<dbReference type="AlphaFoldDB" id="A0AAD8MH73"/>
<dbReference type="InterPro" id="IPR006439">
    <property type="entry name" value="HAD-SF_hydro_IA"/>
</dbReference>
<dbReference type="NCBIfam" id="TIGR01509">
    <property type="entry name" value="HAD-SF-IA-v3"/>
    <property type="match status" value="1"/>
</dbReference>